<dbReference type="InterPro" id="IPR008991">
    <property type="entry name" value="Translation_prot_SH3-like_sf"/>
</dbReference>
<evidence type="ECO:0000256" key="4">
    <source>
        <dbReference type="ARBA" id="ARBA00023274"/>
    </source>
</evidence>
<evidence type="ECO:0000256" key="7">
    <source>
        <dbReference type="RuleBase" id="RU000559"/>
    </source>
</evidence>
<accession>A0A1T4LZS3</accession>
<evidence type="ECO:0000313" key="8">
    <source>
        <dbReference type="EMBL" id="SJZ60147.1"/>
    </source>
</evidence>
<keyword evidence="4 6" id="KW-0687">Ribonucleoprotein</keyword>
<name>A0A1T4LZS3_9BACT</name>
<dbReference type="PIRSF" id="PIRSF002191">
    <property type="entry name" value="Ribosomal_L19"/>
    <property type="match status" value="1"/>
</dbReference>
<dbReference type="STRING" id="171291.SAMN02745154_00585"/>
<evidence type="ECO:0000256" key="6">
    <source>
        <dbReference type="HAMAP-Rule" id="MF_00402"/>
    </source>
</evidence>
<dbReference type="InterPro" id="IPR018257">
    <property type="entry name" value="Ribosomal_bL19_CS"/>
</dbReference>
<dbReference type="HAMAP" id="MF_00402">
    <property type="entry name" value="Ribosomal_bL19"/>
    <property type="match status" value="1"/>
</dbReference>
<gene>
    <name evidence="6" type="primary">rplS</name>
    <name evidence="8" type="ORF">SAMN02745154_00585</name>
</gene>
<dbReference type="OrthoDB" id="9803541at2"/>
<dbReference type="NCBIfam" id="TIGR01024">
    <property type="entry name" value="rplS_bact"/>
    <property type="match status" value="1"/>
</dbReference>
<dbReference type="GO" id="GO:0003735">
    <property type="term" value="F:structural constituent of ribosome"/>
    <property type="evidence" value="ECO:0007669"/>
    <property type="project" value="InterPro"/>
</dbReference>
<dbReference type="InterPro" id="IPR038657">
    <property type="entry name" value="Ribosomal_bL19_sf"/>
</dbReference>
<sequence>MRNKLLELVEKSQLRSDLPEFKTGDNVKVHVRIREGEKERIQIFEGLVISKKESGTRESFTVRKDSYGIGVERTFLVNSPLIAHIEVVRSNKVRRKRLFYMRDRKGKSARLKEIKRNNN</sequence>
<dbReference type="RefSeq" id="WP_078747297.1">
    <property type="nucleotide sequence ID" value="NZ_CP137850.1"/>
</dbReference>
<dbReference type="Gene3D" id="2.30.30.790">
    <property type="match status" value="1"/>
</dbReference>
<evidence type="ECO:0000256" key="5">
    <source>
        <dbReference type="ARBA" id="ARBA00035171"/>
    </source>
</evidence>
<evidence type="ECO:0000313" key="9">
    <source>
        <dbReference type="Proteomes" id="UP000190389"/>
    </source>
</evidence>
<evidence type="ECO:0000256" key="2">
    <source>
        <dbReference type="ARBA" id="ARBA00005781"/>
    </source>
</evidence>
<dbReference type="Proteomes" id="UP000190389">
    <property type="component" value="Unassembled WGS sequence"/>
</dbReference>
<keyword evidence="9" id="KW-1185">Reference proteome</keyword>
<dbReference type="GO" id="GO:0006412">
    <property type="term" value="P:translation"/>
    <property type="evidence" value="ECO:0007669"/>
    <property type="project" value="UniProtKB-UniRule"/>
</dbReference>
<dbReference type="SUPFAM" id="SSF50104">
    <property type="entry name" value="Translation proteins SH3-like domain"/>
    <property type="match status" value="1"/>
</dbReference>
<dbReference type="PROSITE" id="PS01015">
    <property type="entry name" value="RIBOSOMAL_L19"/>
    <property type="match status" value="1"/>
</dbReference>
<dbReference type="GO" id="GO:0022625">
    <property type="term" value="C:cytosolic large ribosomal subunit"/>
    <property type="evidence" value="ECO:0007669"/>
    <property type="project" value="TreeGrafter"/>
</dbReference>
<proteinExistence type="inferred from homology"/>
<organism evidence="8 9">
    <name type="scientific">Mycoplasmopsis verecunda</name>
    <dbReference type="NCBI Taxonomy" id="171291"/>
    <lineage>
        <taxon>Bacteria</taxon>
        <taxon>Bacillati</taxon>
        <taxon>Mycoplasmatota</taxon>
        <taxon>Mycoplasmoidales</taxon>
        <taxon>Metamycoplasmataceae</taxon>
        <taxon>Mycoplasmopsis</taxon>
    </lineage>
</organism>
<dbReference type="EMBL" id="FUXF01000025">
    <property type="protein sequence ID" value="SJZ60147.1"/>
    <property type="molecule type" value="Genomic_DNA"/>
</dbReference>
<comment type="similarity">
    <text evidence="2 6 7">Belongs to the bacterial ribosomal protein bL19 family.</text>
</comment>
<dbReference type="PANTHER" id="PTHR15680:SF9">
    <property type="entry name" value="LARGE RIBOSOMAL SUBUNIT PROTEIN BL19M"/>
    <property type="match status" value="1"/>
</dbReference>
<reference evidence="9" key="1">
    <citation type="submission" date="2017-02" db="EMBL/GenBank/DDBJ databases">
        <authorList>
            <person name="Varghese N."/>
            <person name="Submissions S."/>
        </authorList>
    </citation>
    <scope>NUCLEOTIDE SEQUENCE [LARGE SCALE GENOMIC DNA]</scope>
    <source>
        <strain evidence="9">ATCC 27862</strain>
    </source>
</reference>
<evidence type="ECO:0000256" key="1">
    <source>
        <dbReference type="ARBA" id="ARBA00002349"/>
    </source>
</evidence>
<dbReference type="PANTHER" id="PTHR15680">
    <property type="entry name" value="RIBOSOMAL PROTEIN L19"/>
    <property type="match status" value="1"/>
</dbReference>
<protein>
    <recommendedName>
        <fullName evidence="5 6">Large ribosomal subunit protein bL19</fullName>
    </recommendedName>
</protein>
<comment type="function">
    <text evidence="1 6 7">This protein is located at the 30S-50S ribosomal subunit interface and may play a role in the structure and function of the aminoacyl-tRNA binding site.</text>
</comment>
<dbReference type="AlphaFoldDB" id="A0A1T4LZS3"/>
<dbReference type="InterPro" id="IPR001857">
    <property type="entry name" value="Ribosomal_bL19"/>
</dbReference>
<evidence type="ECO:0000256" key="3">
    <source>
        <dbReference type="ARBA" id="ARBA00022980"/>
    </source>
</evidence>
<dbReference type="PRINTS" id="PR00061">
    <property type="entry name" value="RIBOSOMALL19"/>
</dbReference>
<keyword evidence="3 6" id="KW-0689">Ribosomal protein</keyword>
<dbReference type="Pfam" id="PF01245">
    <property type="entry name" value="Ribosomal_L19"/>
    <property type="match status" value="1"/>
</dbReference>